<dbReference type="InterPro" id="IPR051707">
    <property type="entry name" value="PI-Interact_SigTrans_Reg"/>
</dbReference>
<dbReference type="PANTHER" id="PTHR14336:SF8">
    <property type="entry name" value="PROTEIN OPY1"/>
    <property type="match status" value="1"/>
</dbReference>
<dbReference type="Pfam" id="PF00169">
    <property type="entry name" value="PH"/>
    <property type="match status" value="1"/>
</dbReference>
<accession>F2UCW5</accession>
<dbReference type="SMART" id="SM00233">
    <property type="entry name" value="PH"/>
    <property type="match status" value="1"/>
</dbReference>
<dbReference type="InterPro" id="IPR011993">
    <property type="entry name" value="PH-like_dom_sf"/>
</dbReference>
<dbReference type="InterPro" id="IPR001849">
    <property type="entry name" value="PH_domain"/>
</dbReference>
<dbReference type="PANTHER" id="PTHR14336">
    <property type="entry name" value="TANDEM PH DOMAIN CONTAINING PROTEIN"/>
    <property type="match status" value="1"/>
</dbReference>
<dbReference type="RefSeq" id="XP_004992717.1">
    <property type="nucleotide sequence ID" value="XM_004992660.1"/>
</dbReference>
<evidence type="ECO:0000313" key="3">
    <source>
        <dbReference type="EMBL" id="EGD74460.1"/>
    </source>
</evidence>
<dbReference type="Proteomes" id="UP000007799">
    <property type="component" value="Unassembled WGS sequence"/>
</dbReference>
<dbReference type="EMBL" id="GL832969">
    <property type="protein sequence ID" value="EGD74460.1"/>
    <property type="molecule type" value="Genomic_DNA"/>
</dbReference>
<evidence type="ECO:0000259" key="2">
    <source>
        <dbReference type="PROSITE" id="PS50003"/>
    </source>
</evidence>
<feature type="region of interest" description="Disordered" evidence="1">
    <location>
        <begin position="176"/>
        <end position="228"/>
    </location>
</feature>
<feature type="domain" description="PH" evidence="2">
    <location>
        <begin position="11"/>
        <end position="133"/>
    </location>
</feature>
<dbReference type="KEGG" id="sre:PTSG_05824"/>
<name>F2UCW5_SALR5</name>
<dbReference type="AlphaFoldDB" id="F2UCW5"/>
<dbReference type="InParanoid" id="F2UCW5"/>
<sequence>MDRRSKSQQGHVLYMGLMMKRGGLRKNWNLRWFEITKTHLIYFKFAKDTSDTDYSAKVKGVIKLSECLNVYRGKESIARNTGVSVHWPDSRYPPSRDSKSTLALKTKRRTYYMVAQTRDAAKQWESILRQSCSEFKPSFSSGSVKAQSSFLRDTSKPYDRRMTMSKMGVQETLMALDEETTEGAHNATNDGERPAESDTTGGEEEDEMEFLDADSMDEDDDDTQRRWQ</sequence>
<keyword evidence="4" id="KW-1185">Reference proteome</keyword>
<evidence type="ECO:0000256" key="1">
    <source>
        <dbReference type="SAM" id="MobiDB-lite"/>
    </source>
</evidence>
<reference evidence="3" key="1">
    <citation type="submission" date="2009-08" db="EMBL/GenBank/DDBJ databases">
        <title>Annotation of Salpingoeca rosetta.</title>
        <authorList>
            <consortium name="The Broad Institute Genome Sequencing Platform"/>
            <person name="Russ C."/>
            <person name="Cuomo C."/>
            <person name="Burger G."/>
            <person name="Gray M.W."/>
            <person name="Holland P.W.H."/>
            <person name="King N."/>
            <person name="Lang F.B.F."/>
            <person name="Roger A.J."/>
            <person name="Ruiz-Trillo I."/>
            <person name="Young S.K."/>
            <person name="Zeng Q."/>
            <person name="Gargeya S."/>
            <person name="Alvarado L."/>
            <person name="Berlin A."/>
            <person name="Chapman S.B."/>
            <person name="Chen Z."/>
            <person name="Freedman E."/>
            <person name="Gellesch M."/>
            <person name="Goldberg J."/>
            <person name="Griggs A."/>
            <person name="Gujja S."/>
            <person name="Heilman E."/>
            <person name="Heiman D."/>
            <person name="Howarth C."/>
            <person name="Mehta T."/>
            <person name="Neiman D."/>
            <person name="Pearson M."/>
            <person name="Roberts A."/>
            <person name="Saif S."/>
            <person name="Shea T."/>
            <person name="Shenoy N."/>
            <person name="Sisk P."/>
            <person name="Stolte C."/>
            <person name="Sykes S."/>
            <person name="White J."/>
            <person name="Yandava C."/>
            <person name="Haas B."/>
            <person name="Nusbaum C."/>
            <person name="Birren B."/>
        </authorList>
    </citation>
    <scope>NUCLEOTIDE SEQUENCE [LARGE SCALE GENOMIC DNA]</scope>
    <source>
        <strain evidence="3">ATCC 50818</strain>
    </source>
</reference>
<proteinExistence type="predicted"/>
<dbReference type="STRING" id="946362.F2UCW5"/>
<dbReference type="SUPFAM" id="SSF50729">
    <property type="entry name" value="PH domain-like"/>
    <property type="match status" value="1"/>
</dbReference>
<dbReference type="PROSITE" id="PS50003">
    <property type="entry name" value="PH_DOMAIN"/>
    <property type="match status" value="1"/>
</dbReference>
<gene>
    <name evidence="3" type="ORF">PTSG_05824</name>
</gene>
<organism evidence="4">
    <name type="scientific">Salpingoeca rosetta (strain ATCC 50818 / BSB-021)</name>
    <dbReference type="NCBI Taxonomy" id="946362"/>
    <lineage>
        <taxon>Eukaryota</taxon>
        <taxon>Choanoflagellata</taxon>
        <taxon>Craspedida</taxon>
        <taxon>Salpingoecidae</taxon>
        <taxon>Salpingoeca</taxon>
    </lineage>
</organism>
<feature type="compositionally biased region" description="Acidic residues" evidence="1">
    <location>
        <begin position="201"/>
        <end position="222"/>
    </location>
</feature>
<evidence type="ECO:0000313" key="4">
    <source>
        <dbReference type="Proteomes" id="UP000007799"/>
    </source>
</evidence>
<dbReference type="Gene3D" id="2.30.29.30">
    <property type="entry name" value="Pleckstrin-homology domain (PH domain)/Phosphotyrosine-binding domain (PTB)"/>
    <property type="match status" value="1"/>
</dbReference>
<dbReference type="GeneID" id="16073288"/>
<protein>
    <recommendedName>
        <fullName evidence="2">PH domain-containing protein</fullName>
    </recommendedName>
</protein>
<dbReference type="OrthoDB" id="74314at2759"/>